<dbReference type="GO" id="GO:0016787">
    <property type="term" value="F:hydrolase activity"/>
    <property type="evidence" value="ECO:0007669"/>
    <property type="project" value="UniProtKB-KW"/>
</dbReference>
<reference evidence="2 3" key="1">
    <citation type="submission" date="2016-10" db="EMBL/GenBank/DDBJ databases">
        <authorList>
            <person name="de Groot N.N."/>
        </authorList>
    </citation>
    <scope>NUCLEOTIDE SEQUENCE [LARGE SCALE GENOMIC DNA]</scope>
    <source>
        <strain evidence="2 3">CGMCC 4.6858</strain>
    </source>
</reference>
<gene>
    <name evidence="2" type="ORF">SAMN05421872_10792</name>
</gene>
<dbReference type="OrthoDB" id="5242879at2"/>
<dbReference type="InterPro" id="IPR005754">
    <property type="entry name" value="Sortase"/>
</dbReference>
<dbReference type="InterPro" id="IPR023365">
    <property type="entry name" value="Sortase_dom-sf"/>
</dbReference>
<dbReference type="Gene3D" id="2.40.260.10">
    <property type="entry name" value="Sortase"/>
    <property type="match status" value="1"/>
</dbReference>
<dbReference type="AlphaFoldDB" id="A0A1G6TKC1"/>
<proteinExistence type="predicted"/>
<evidence type="ECO:0000256" key="1">
    <source>
        <dbReference type="ARBA" id="ARBA00022801"/>
    </source>
</evidence>
<keyword evidence="3" id="KW-1185">Reference proteome</keyword>
<accession>A0A1G6TKC1</accession>
<dbReference type="RefSeq" id="WP_090856908.1">
    <property type="nucleotide sequence ID" value="NZ_FMZM01000007.1"/>
</dbReference>
<dbReference type="STRING" id="1045774.SAMN05421872_10792"/>
<protein>
    <submittedName>
        <fullName evidence="2">Sortase A</fullName>
    </submittedName>
</protein>
<dbReference type="EMBL" id="FMZM01000007">
    <property type="protein sequence ID" value="SDD28956.1"/>
    <property type="molecule type" value="Genomic_DNA"/>
</dbReference>
<dbReference type="Pfam" id="PF04203">
    <property type="entry name" value="Sortase"/>
    <property type="match status" value="1"/>
</dbReference>
<dbReference type="Proteomes" id="UP000199034">
    <property type="component" value="Unassembled WGS sequence"/>
</dbReference>
<sequence length="305" mass="31424">MSTIVPERSTVLHPGVVDASAPPGRDEEQGRRITSQMLIGVSLLVTWFLVYLFVLSGLEQGQVQAGLYSRLRTELAEGTAPTGAPIEPGRPVALLSIPGIDVEDVVVVEGSRPGQLQDGPGHVLGSVLPGQQGLSQVAGRSLSFGAPFARIDELPVGAAVEVTTAQGEFTYRVLGSRTEGDPLPPAPAAGASRLTLVTASRGTGLGGLQPQETVYVDAALDEGAVVAGQVALKDTGVTLMSARADTTTLALLALALQVLVATLAGFAWAWSSWSRPAAWLAGGPCVLAALWLVSSLASRLLPALI</sequence>
<keyword evidence="1" id="KW-0378">Hydrolase</keyword>
<organism evidence="2 3">
    <name type="scientific">Nocardioides lianchengensis</name>
    <dbReference type="NCBI Taxonomy" id="1045774"/>
    <lineage>
        <taxon>Bacteria</taxon>
        <taxon>Bacillati</taxon>
        <taxon>Actinomycetota</taxon>
        <taxon>Actinomycetes</taxon>
        <taxon>Propionibacteriales</taxon>
        <taxon>Nocardioidaceae</taxon>
        <taxon>Nocardioides</taxon>
    </lineage>
</organism>
<dbReference type="SUPFAM" id="SSF63817">
    <property type="entry name" value="Sortase"/>
    <property type="match status" value="1"/>
</dbReference>
<name>A0A1G6TKC1_9ACTN</name>
<evidence type="ECO:0000313" key="3">
    <source>
        <dbReference type="Proteomes" id="UP000199034"/>
    </source>
</evidence>
<evidence type="ECO:0000313" key="2">
    <source>
        <dbReference type="EMBL" id="SDD28956.1"/>
    </source>
</evidence>